<protein>
    <recommendedName>
        <fullName evidence="8">L-2-hydroxyglutarate dehydrogenase, mitochondrial</fullName>
        <ecNumber evidence="7">1.1.99.2</ecNumber>
    </recommendedName>
</protein>
<dbReference type="SUPFAM" id="SSF51905">
    <property type="entry name" value="FAD/NAD(P)-binding domain"/>
    <property type="match status" value="1"/>
</dbReference>
<evidence type="ECO:0000256" key="5">
    <source>
        <dbReference type="ARBA" id="ARBA00036066"/>
    </source>
</evidence>
<gene>
    <name evidence="10" type="ORF">INT45_013675</name>
</gene>
<dbReference type="Pfam" id="PF01266">
    <property type="entry name" value="DAO"/>
    <property type="match status" value="1"/>
</dbReference>
<evidence type="ECO:0000256" key="3">
    <source>
        <dbReference type="ARBA" id="ARBA00022827"/>
    </source>
</evidence>
<dbReference type="PANTHER" id="PTHR43104:SF4">
    <property type="entry name" value="L-2-HYDROXYGLUTARATE DEHYDROGENASE, MITOCHONDRIAL"/>
    <property type="match status" value="1"/>
</dbReference>
<dbReference type="InterPro" id="IPR006076">
    <property type="entry name" value="FAD-dep_OxRdtase"/>
</dbReference>
<comment type="catalytic activity">
    <reaction evidence="5">
        <text>(S)-2-hydroxyglutarate + A = 2-oxoglutarate + AH2</text>
        <dbReference type="Rhea" id="RHEA:21252"/>
        <dbReference type="ChEBI" id="CHEBI:13193"/>
        <dbReference type="ChEBI" id="CHEBI:16782"/>
        <dbReference type="ChEBI" id="CHEBI:16810"/>
        <dbReference type="ChEBI" id="CHEBI:17499"/>
        <dbReference type="EC" id="1.1.99.2"/>
    </reaction>
</comment>
<sequence>MFPLRLIKHNAPQLRRAFSTTKKPDMEVDNIVIGAGVVGLAIGEKLTTKRSSETTIIIDKNKRCGEETSARNSEVIHAGIYYPEDSLKTQLCIRGKELLYDLLPRTNIPYNMIGKLVVAQTQDQHSYLQELHEKSNKLGVETHILPGDQVIAMEPEVAAHAALLSPSTGIIDSHGFMDYLEQKITGNGGDIGLYTSVTSIQATQDGYLVDLATPPDGSGDITTVFSRRVFNSAGLHADKVSNLLLRDRYKLYYGRGIYYAYNGPIKVNHLIYPCPAKNLAGLGTHLTVDMADKIKFGPDINYIDNPYDYNVPDDTENRQRFVEAIQSFMPHINPDKLHPDYAGIRPKIAGPGESFKDFLIKEEKQDGYKNFFSLIGIESPGLTSSLAIAEYVYNLIEK</sequence>
<feature type="domain" description="FAD dependent oxidoreductase" evidence="9">
    <location>
        <begin position="31"/>
        <end position="392"/>
    </location>
</feature>
<keyword evidence="4" id="KW-0560">Oxidoreductase</keyword>
<dbReference type="AlphaFoldDB" id="A0A8H7VSL8"/>
<name>A0A8H7VSL8_9FUNG</name>
<dbReference type="InterPro" id="IPR036188">
    <property type="entry name" value="FAD/NAD-bd_sf"/>
</dbReference>
<evidence type="ECO:0000313" key="10">
    <source>
        <dbReference type="EMBL" id="KAG2225564.1"/>
    </source>
</evidence>
<dbReference type="Gene3D" id="3.30.9.10">
    <property type="entry name" value="D-Amino Acid Oxidase, subunit A, domain 2"/>
    <property type="match status" value="1"/>
</dbReference>
<evidence type="ECO:0000313" key="11">
    <source>
        <dbReference type="Proteomes" id="UP000646827"/>
    </source>
</evidence>
<proteinExistence type="inferred from homology"/>
<dbReference type="EC" id="1.1.99.2" evidence="7"/>
<evidence type="ECO:0000256" key="2">
    <source>
        <dbReference type="ARBA" id="ARBA00022630"/>
    </source>
</evidence>
<dbReference type="Gene3D" id="3.50.50.60">
    <property type="entry name" value="FAD/NAD(P)-binding domain"/>
    <property type="match status" value="1"/>
</dbReference>
<comment type="similarity">
    <text evidence="6">Belongs to the L2HGDH family.</text>
</comment>
<evidence type="ECO:0000256" key="6">
    <source>
        <dbReference type="ARBA" id="ARBA00037941"/>
    </source>
</evidence>
<dbReference type="GO" id="GO:0047545">
    <property type="term" value="F:(S)-2-hydroxyglutarate dehydrogenase activity"/>
    <property type="evidence" value="ECO:0007669"/>
    <property type="project" value="UniProtKB-EC"/>
</dbReference>
<dbReference type="EMBL" id="JAEPRB010000026">
    <property type="protein sequence ID" value="KAG2225564.1"/>
    <property type="molecule type" value="Genomic_DNA"/>
</dbReference>
<evidence type="ECO:0000256" key="8">
    <source>
        <dbReference type="ARBA" id="ARBA00041137"/>
    </source>
</evidence>
<keyword evidence="11" id="KW-1185">Reference proteome</keyword>
<keyword evidence="2" id="KW-0285">Flavoprotein</keyword>
<dbReference type="Proteomes" id="UP000646827">
    <property type="component" value="Unassembled WGS sequence"/>
</dbReference>
<comment type="caution">
    <text evidence="10">The sequence shown here is derived from an EMBL/GenBank/DDBJ whole genome shotgun (WGS) entry which is preliminary data.</text>
</comment>
<evidence type="ECO:0000256" key="7">
    <source>
        <dbReference type="ARBA" id="ARBA00038878"/>
    </source>
</evidence>
<dbReference type="OrthoDB" id="498204at2759"/>
<evidence type="ECO:0000256" key="1">
    <source>
        <dbReference type="ARBA" id="ARBA00001974"/>
    </source>
</evidence>
<accession>A0A8H7VSL8</accession>
<organism evidence="10 11">
    <name type="scientific">Circinella minor</name>
    <dbReference type="NCBI Taxonomy" id="1195481"/>
    <lineage>
        <taxon>Eukaryota</taxon>
        <taxon>Fungi</taxon>
        <taxon>Fungi incertae sedis</taxon>
        <taxon>Mucoromycota</taxon>
        <taxon>Mucoromycotina</taxon>
        <taxon>Mucoromycetes</taxon>
        <taxon>Mucorales</taxon>
        <taxon>Lichtheimiaceae</taxon>
        <taxon>Circinella</taxon>
    </lineage>
</organism>
<comment type="cofactor">
    <cofactor evidence="1">
        <name>FAD</name>
        <dbReference type="ChEBI" id="CHEBI:57692"/>
    </cofactor>
</comment>
<dbReference type="PANTHER" id="PTHR43104">
    <property type="entry name" value="L-2-HYDROXYGLUTARATE DEHYDROGENASE, MITOCHONDRIAL"/>
    <property type="match status" value="1"/>
</dbReference>
<evidence type="ECO:0000259" key="9">
    <source>
        <dbReference type="Pfam" id="PF01266"/>
    </source>
</evidence>
<evidence type="ECO:0000256" key="4">
    <source>
        <dbReference type="ARBA" id="ARBA00023002"/>
    </source>
</evidence>
<keyword evidence="3" id="KW-0274">FAD</keyword>
<reference evidence="10 11" key="1">
    <citation type="submission" date="2020-12" db="EMBL/GenBank/DDBJ databases">
        <title>Metabolic potential, ecology and presence of endohyphal bacteria is reflected in genomic diversity of Mucoromycotina.</title>
        <authorList>
            <person name="Muszewska A."/>
            <person name="Okrasinska A."/>
            <person name="Steczkiewicz K."/>
            <person name="Drgas O."/>
            <person name="Orlowska M."/>
            <person name="Perlinska-Lenart U."/>
            <person name="Aleksandrzak-Piekarczyk T."/>
            <person name="Szatraj K."/>
            <person name="Zielenkiewicz U."/>
            <person name="Pilsyk S."/>
            <person name="Malc E."/>
            <person name="Mieczkowski P."/>
            <person name="Kruszewska J.S."/>
            <person name="Biernat P."/>
            <person name="Pawlowska J."/>
        </authorList>
    </citation>
    <scope>NUCLEOTIDE SEQUENCE [LARGE SCALE GENOMIC DNA]</scope>
    <source>
        <strain evidence="10 11">CBS 142.35</strain>
    </source>
</reference>